<feature type="domain" description="CMP/dCMP-type deaminase" evidence="9">
    <location>
        <begin position="17"/>
        <end position="128"/>
    </location>
</feature>
<dbReference type="Proteomes" id="UP001223336">
    <property type="component" value="Unassembled WGS sequence"/>
</dbReference>
<proteinExistence type="inferred from homology"/>
<comment type="function">
    <text evidence="8">Catalyzes the deamination of adenosine to inosine at the wobble position 34 of tRNA(Arg2).</text>
</comment>
<dbReference type="EMBL" id="CP133217">
    <property type="protein sequence ID" value="WML86145.1"/>
    <property type="molecule type" value="Genomic_DNA"/>
</dbReference>
<dbReference type="InterPro" id="IPR016192">
    <property type="entry name" value="APOBEC/CMP_deaminase_Zn-bd"/>
</dbReference>
<evidence type="ECO:0000259" key="9">
    <source>
        <dbReference type="PROSITE" id="PS51747"/>
    </source>
</evidence>
<dbReference type="GO" id="GO:0008270">
    <property type="term" value="F:zinc ion binding"/>
    <property type="evidence" value="ECO:0007669"/>
    <property type="project" value="UniProtKB-UniRule"/>
</dbReference>
<name>A0AA51MLK6_9GAMM</name>
<keyword evidence="12" id="KW-1185">Reference proteome</keyword>
<reference evidence="11 12" key="1">
    <citation type="submission" date="2023-08" db="EMBL/GenBank/DDBJ databases">
        <title>New molecular markers tilS and rpoB for phylogenetic and monitoring studies of the genus Thiothrix biodiversity.</title>
        <authorList>
            <person name="Ravin N.V."/>
            <person name="Smolyakov D."/>
            <person name="Markov N.D."/>
            <person name="Beletsky A.V."/>
            <person name="Mardanov A.V."/>
            <person name="Rudenko T.S."/>
            <person name="Grabovich M.Y."/>
        </authorList>
    </citation>
    <scope>NUCLEOTIDE SEQUENCE</scope>
    <source>
        <strain evidence="11">DNT52</strain>
        <strain evidence="10 12">H33</strain>
    </source>
</reference>
<dbReference type="PANTHER" id="PTHR11079:SF202">
    <property type="entry name" value="TRNA-SPECIFIC ADENOSINE DEAMINASE"/>
    <property type="match status" value="1"/>
</dbReference>
<evidence type="ECO:0000256" key="6">
    <source>
        <dbReference type="ARBA" id="ARBA00022833"/>
    </source>
</evidence>
<feature type="binding site" evidence="8">
    <location>
        <position position="68"/>
    </location>
    <ligand>
        <name>Zn(2+)</name>
        <dbReference type="ChEBI" id="CHEBI:29105"/>
        <note>catalytic</note>
    </ligand>
</feature>
<evidence type="ECO:0000313" key="11">
    <source>
        <dbReference type="EMBL" id="WML86145.1"/>
    </source>
</evidence>
<feature type="binding site" evidence="8">
    <location>
        <position position="98"/>
    </location>
    <ligand>
        <name>Zn(2+)</name>
        <dbReference type="ChEBI" id="CHEBI:29105"/>
        <note>catalytic</note>
    </ligand>
</feature>
<dbReference type="GO" id="GO:0002100">
    <property type="term" value="P:tRNA wobble adenosine to inosine editing"/>
    <property type="evidence" value="ECO:0007669"/>
    <property type="project" value="UniProtKB-UniRule"/>
</dbReference>
<sequence>MKESLLLAQSDAPVNTSSDEHWMRHALTLARNAWQQGEVPVGAVIVRDGEILAEGWNQPITRHDPSAHAEMLALRLAGQVAGNYRLPNTTLYVTLEPCLMCVGAMLHARVERVVFGAYDPKTGAAGSAFDLLQHPRHYHKIAAVQGGVLQEECAALLQAFFRERRAVAALAKPAPE</sequence>
<dbReference type="InterPro" id="IPR028883">
    <property type="entry name" value="tRNA_aden_deaminase"/>
</dbReference>
<comment type="catalytic activity">
    <reaction evidence="7 8">
        <text>adenosine(34) in tRNA + H2O + H(+) = inosine(34) in tRNA + NH4(+)</text>
        <dbReference type="Rhea" id="RHEA:43168"/>
        <dbReference type="Rhea" id="RHEA-COMP:10373"/>
        <dbReference type="Rhea" id="RHEA-COMP:10374"/>
        <dbReference type="ChEBI" id="CHEBI:15377"/>
        <dbReference type="ChEBI" id="CHEBI:15378"/>
        <dbReference type="ChEBI" id="CHEBI:28938"/>
        <dbReference type="ChEBI" id="CHEBI:74411"/>
        <dbReference type="ChEBI" id="CHEBI:82852"/>
        <dbReference type="EC" id="3.5.4.33"/>
    </reaction>
</comment>
<dbReference type="Proteomes" id="UP001229862">
    <property type="component" value="Chromosome"/>
</dbReference>
<dbReference type="Pfam" id="PF00383">
    <property type="entry name" value="dCMP_cyt_deam_1"/>
    <property type="match status" value="1"/>
</dbReference>
<comment type="subunit">
    <text evidence="2 8">Homodimer.</text>
</comment>
<dbReference type="GO" id="GO:0052717">
    <property type="term" value="F:tRNA-specific adenosine-34 deaminase activity"/>
    <property type="evidence" value="ECO:0007669"/>
    <property type="project" value="UniProtKB-UniRule"/>
</dbReference>
<dbReference type="AlphaFoldDB" id="A0AA51MLK6"/>
<dbReference type="EC" id="3.5.4.33" evidence="8"/>
<organism evidence="11">
    <name type="scientific">Thiothrix subterranea</name>
    <dbReference type="NCBI Taxonomy" id="2735563"/>
    <lineage>
        <taxon>Bacteria</taxon>
        <taxon>Pseudomonadati</taxon>
        <taxon>Pseudomonadota</taxon>
        <taxon>Gammaproteobacteria</taxon>
        <taxon>Thiotrichales</taxon>
        <taxon>Thiotrichaceae</taxon>
        <taxon>Thiothrix</taxon>
    </lineage>
</organism>
<dbReference type="NCBIfam" id="NF008113">
    <property type="entry name" value="PRK10860.1"/>
    <property type="match status" value="1"/>
</dbReference>
<evidence type="ECO:0000256" key="7">
    <source>
        <dbReference type="ARBA" id="ARBA00048045"/>
    </source>
</evidence>
<evidence type="ECO:0000256" key="8">
    <source>
        <dbReference type="HAMAP-Rule" id="MF_00972"/>
    </source>
</evidence>
<dbReference type="InterPro" id="IPR002125">
    <property type="entry name" value="CMP_dCMP_dom"/>
</dbReference>
<feature type="binding site" evidence="8">
    <location>
        <position position="101"/>
    </location>
    <ligand>
        <name>Zn(2+)</name>
        <dbReference type="ChEBI" id="CHEBI:29105"/>
        <note>catalytic</note>
    </ligand>
</feature>
<comment type="similarity">
    <text evidence="1">Belongs to the cytidine and deoxycytidylate deaminase family. ADAT2 subfamily.</text>
</comment>
<dbReference type="PROSITE" id="PS51747">
    <property type="entry name" value="CYT_DCMP_DEAMINASES_2"/>
    <property type="match status" value="1"/>
</dbReference>
<dbReference type="EMBL" id="JAVFKN010000012">
    <property type="protein sequence ID" value="MDQ5768939.1"/>
    <property type="molecule type" value="Genomic_DNA"/>
</dbReference>
<evidence type="ECO:0000256" key="5">
    <source>
        <dbReference type="ARBA" id="ARBA00022801"/>
    </source>
</evidence>
<keyword evidence="6 8" id="KW-0862">Zinc</keyword>
<dbReference type="HAMAP" id="MF_00972">
    <property type="entry name" value="tRNA_aden_deaminase"/>
    <property type="match status" value="1"/>
</dbReference>
<dbReference type="PANTHER" id="PTHR11079">
    <property type="entry name" value="CYTOSINE DEAMINASE FAMILY MEMBER"/>
    <property type="match status" value="1"/>
</dbReference>
<accession>A0AA51MLK6</accession>
<comment type="cofactor">
    <cofactor evidence="8">
        <name>Zn(2+)</name>
        <dbReference type="ChEBI" id="CHEBI:29105"/>
    </cofactor>
    <text evidence="8">Binds 1 zinc ion per subunit.</text>
</comment>
<keyword evidence="4 8" id="KW-0479">Metal-binding</keyword>
<dbReference type="Gene3D" id="3.40.140.10">
    <property type="entry name" value="Cytidine Deaminase, domain 2"/>
    <property type="match status" value="1"/>
</dbReference>
<evidence type="ECO:0000256" key="4">
    <source>
        <dbReference type="ARBA" id="ARBA00022723"/>
    </source>
</evidence>
<dbReference type="FunFam" id="3.40.140.10:FF:000005">
    <property type="entry name" value="tRNA-specific adenosine deaminase"/>
    <property type="match status" value="1"/>
</dbReference>
<protein>
    <recommendedName>
        <fullName evidence="8">tRNA-specific adenosine deaminase</fullName>
        <ecNumber evidence="8">3.5.4.33</ecNumber>
    </recommendedName>
</protein>
<evidence type="ECO:0000313" key="12">
    <source>
        <dbReference type="Proteomes" id="UP001223336"/>
    </source>
</evidence>
<dbReference type="CDD" id="cd01285">
    <property type="entry name" value="nucleoside_deaminase"/>
    <property type="match status" value="1"/>
</dbReference>
<feature type="active site" description="Proton donor" evidence="8">
    <location>
        <position position="70"/>
    </location>
</feature>
<evidence type="ECO:0000256" key="1">
    <source>
        <dbReference type="ARBA" id="ARBA00010669"/>
    </source>
</evidence>
<evidence type="ECO:0000256" key="3">
    <source>
        <dbReference type="ARBA" id="ARBA00022694"/>
    </source>
</evidence>
<dbReference type="PROSITE" id="PS00903">
    <property type="entry name" value="CYT_DCMP_DEAMINASES_1"/>
    <property type="match status" value="1"/>
</dbReference>
<keyword evidence="3 8" id="KW-0819">tRNA processing</keyword>
<evidence type="ECO:0000313" key="10">
    <source>
        <dbReference type="EMBL" id="MDQ5768939.1"/>
    </source>
</evidence>
<dbReference type="InterPro" id="IPR016193">
    <property type="entry name" value="Cytidine_deaminase-like"/>
</dbReference>
<keyword evidence="5 8" id="KW-0378">Hydrolase</keyword>
<gene>
    <name evidence="8 11" type="primary">tadA</name>
    <name evidence="10" type="ORF">RCC75_10390</name>
    <name evidence="11" type="ORF">RCG00_17840</name>
</gene>
<dbReference type="RefSeq" id="WP_308134880.1">
    <property type="nucleotide sequence ID" value="NZ_CP133197.1"/>
</dbReference>
<dbReference type="SUPFAM" id="SSF53927">
    <property type="entry name" value="Cytidine deaminase-like"/>
    <property type="match status" value="1"/>
</dbReference>
<evidence type="ECO:0000256" key="2">
    <source>
        <dbReference type="ARBA" id="ARBA00011738"/>
    </source>
</evidence>